<dbReference type="InterPro" id="IPR027417">
    <property type="entry name" value="P-loop_NTPase"/>
</dbReference>
<dbReference type="GO" id="GO:0043335">
    <property type="term" value="P:protein unfolding"/>
    <property type="evidence" value="ECO:0007669"/>
    <property type="project" value="UniProtKB-UniRule"/>
</dbReference>
<dbReference type="InterPro" id="IPR003959">
    <property type="entry name" value="ATPase_AAA_core"/>
</dbReference>
<feature type="binding site" evidence="6">
    <location>
        <position position="408"/>
    </location>
    <ligand>
        <name>ATP</name>
        <dbReference type="ChEBI" id="CHEBI:30616"/>
    </ligand>
</feature>
<dbReference type="Pfam" id="PF07728">
    <property type="entry name" value="AAA_5"/>
    <property type="match status" value="1"/>
</dbReference>
<feature type="binding site" evidence="6">
    <location>
        <begin position="60"/>
        <end position="65"/>
    </location>
    <ligand>
        <name>ATP</name>
        <dbReference type="ChEBI" id="CHEBI:30616"/>
    </ligand>
</feature>
<dbReference type="FunFam" id="3.40.50.300:FF:000213">
    <property type="entry name" value="ATP-dependent protease ATPase subunit HslU"/>
    <property type="match status" value="2"/>
</dbReference>
<dbReference type="Gene3D" id="1.10.8.60">
    <property type="match status" value="1"/>
</dbReference>
<protein>
    <recommendedName>
        <fullName evidence="6">ATP-dependent protease ATPase subunit HslU</fullName>
    </recommendedName>
    <alternativeName>
        <fullName evidence="6">Unfoldase HslU</fullName>
    </alternativeName>
</protein>
<dbReference type="HAMAP" id="MF_00249">
    <property type="entry name" value="HslU"/>
    <property type="match status" value="1"/>
</dbReference>
<evidence type="ECO:0000256" key="2">
    <source>
        <dbReference type="ARBA" id="ARBA00022490"/>
    </source>
</evidence>
<comment type="similarity">
    <text evidence="1 6">Belongs to the ClpX chaperone family. HslU subfamily.</text>
</comment>
<reference evidence="9 10" key="1">
    <citation type="submission" date="2020-08" db="EMBL/GenBank/DDBJ databases">
        <title>Bridging the membrane lipid divide: bacteria of the FCB group superphylum have the potential to synthesize archaeal ether lipids.</title>
        <authorList>
            <person name="Villanueva L."/>
            <person name="Von Meijenfeldt F.A.B."/>
            <person name="Westbye A.B."/>
            <person name="Yadav S."/>
            <person name="Hopmans E.C."/>
            <person name="Dutilh B.E."/>
            <person name="Sinninghe Damste J.S."/>
        </authorList>
    </citation>
    <scope>NUCLEOTIDE SEQUENCE [LARGE SCALE GENOMIC DNA]</scope>
    <source>
        <strain evidence="9">NIOZ-UU17</strain>
    </source>
</reference>
<dbReference type="SUPFAM" id="SSF52540">
    <property type="entry name" value="P-loop containing nucleoside triphosphate hydrolases"/>
    <property type="match status" value="1"/>
</dbReference>
<sequence length="458" mass="51671">MSNLKPKEIVKELDKYIIGQGKAKRSVAIALRNRWRRQQVPEDLRDEIAPKNIILIGPTGVGKTEIARRLSNLTDSPFNKIEASKFTEVGYVGRDVESMVRDLLELTVNTLKAREQEAVKEKAWQIAEERMLDLLLPKSEKHQAQKSDATAETHLELLSSSGGDESSSTREKLRSMLRNGKLDNRYVDLEVSDRAMPVVEIFSNVGMEEMGINFKDMLGGLIPKSTKRRKVKVPEAMETMAAEEAQNLVDLDKVVKQAIEKVEQSGIIFLDEIDKIVGKNGTQGPDVSREGVQRDLLPIVEGSTVTTKYGPVKSDNILFIAAGAFHTVKPSDLIPELQGRFPIRVELDSLGWKEFVRILTEPKNALLLQYLALLKTEGVEMVFENDAVEDIAKIAEEVNNMTENIGARRLHTIMECLLEDILFDAPDLHEKRLVIDRLYVENKLKDIKDDEDLSRYIL</sequence>
<evidence type="ECO:0000256" key="1">
    <source>
        <dbReference type="ARBA" id="ARBA00009771"/>
    </source>
</evidence>
<dbReference type="CDD" id="cd19498">
    <property type="entry name" value="RecA-like_HslU"/>
    <property type="match status" value="1"/>
</dbReference>
<dbReference type="InterPro" id="IPR011704">
    <property type="entry name" value="ATPase_dyneun-rel_AAA"/>
</dbReference>
<proteinExistence type="inferred from homology"/>
<dbReference type="NCBIfam" id="TIGR00390">
    <property type="entry name" value="hslU"/>
    <property type="match status" value="1"/>
</dbReference>
<dbReference type="GO" id="GO:0036402">
    <property type="term" value="F:proteasome-activating activity"/>
    <property type="evidence" value="ECO:0007669"/>
    <property type="project" value="UniProtKB-UniRule"/>
</dbReference>
<evidence type="ECO:0000256" key="4">
    <source>
        <dbReference type="ARBA" id="ARBA00022840"/>
    </source>
</evidence>
<feature type="binding site" evidence="6">
    <location>
        <position position="18"/>
    </location>
    <ligand>
        <name>ATP</name>
        <dbReference type="ChEBI" id="CHEBI:30616"/>
    </ligand>
</feature>
<dbReference type="Pfam" id="PF07724">
    <property type="entry name" value="AAA_2"/>
    <property type="match status" value="1"/>
</dbReference>
<evidence type="ECO:0000256" key="5">
    <source>
        <dbReference type="ARBA" id="ARBA00023186"/>
    </source>
</evidence>
<evidence type="ECO:0000313" key="10">
    <source>
        <dbReference type="Proteomes" id="UP000605201"/>
    </source>
</evidence>
<dbReference type="SMART" id="SM01086">
    <property type="entry name" value="ClpB_D2-small"/>
    <property type="match status" value="1"/>
</dbReference>
<gene>
    <name evidence="6 9" type="primary">hslU</name>
    <name evidence="9" type="ORF">H8D96_09455</name>
</gene>
<dbReference type="InterPro" id="IPR003593">
    <property type="entry name" value="AAA+_ATPase"/>
</dbReference>
<dbReference type="GO" id="GO:0005524">
    <property type="term" value="F:ATP binding"/>
    <property type="evidence" value="ECO:0007669"/>
    <property type="project" value="UniProtKB-UniRule"/>
</dbReference>
<comment type="caution">
    <text evidence="9">The sequence shown here is derived from an EMBL/GenBank/DDBJ whole genome shotgun (WGS) entry which is preliminary data.</text>
</comment>
<dbReference type="Gene3D" id="3.40.50.300">
    <property type="entry name" value="P-loop containing nucleotide triphosphate hydrolases"/>
    <property type="match status" value="2"/>
</dbReference>
<comment type="function">
    <text evidence="6">ATPase subunit of a proteasome-like degradation complex; this subunit has chaperone activity. The binding of ATP and its subsequent hydrolysis by HslU are essential for unfolding of protein substrates subsequently hydrolyzed by HslV. HslU recognizes the N-terminal part of its protein substrates and unfolds these before they are guided to HslV for hydrolysis.</text>
</comment>
<keyword evidence="9" id="KW-0645">Protease</keyword>
<evidence type="ECO:0000259" key="8">
    <source>
        <dbReference type="SMART" id="SM01086"/>
    </source>
</evidence>
<comment type="subcellular location">
    <subcellularLocation>
        <location evidence="6">Cytoplasm</location>
    </subcellularLocation>
</comment>
<dbReference type="GO" id="GO:0008233">
    <property type="term" value="F:peptidase activity"/>
    <property type="evidence" value="ECO:0007669"/>
    <property type="project" value="UniProtKB-KW"/>
</dbReference>
<feature type="domain" description="Clp ATPase C-terminal" evidence="8">
    <location>
        <begin position="350"/>
        <end position="446"/>
    </location>
</feature>
<accession>A0A8J6P4B8</accession>
<keyword evidence="5 6" id="KW-0143">Chaperone</keyword>
<evidence type="ECO:0000256" key="6">
    <source>
        <dbReference type="HAMAP-Rule" id="MF_00249"/>
    </source>
</evidence>
<dbReference type="AlphaFoldDB" id="A0A8J6P4B8"/>
<dbReference type="SMART" id="SM00382">
    <property type="entry name" value="AAA"/>
    <property type="match status" value="1"/>
</dbReference>
<keyword evidence="3 6" id="KW-0547">Nucleotide-binding</keyword>
<dbReference type="PANTHER" id="PTHR48102:SF3">
    <property type="entry name" value="ATP-DEPENDENT PROTEASE ATPASE SUBUNIT HSLU"/>
    <property type="match status" value="1"/>
</dbReference>
<evidence type="ECO:0000259" key="7">
    <source>
        <dbReference type="SMART" id="SM00382"/>
    </source>
</evidence>
<dbReference type="Proteomes" id="UP000605201">
    <property type="component" value="Unassembled WGS sequence"/>
</dbReference>
<organism evidence="9 10">
    <name type="scientific">Candidatus Desulfatibia vada</name>
    <dbReference type="NCBI Taxonomy" id="2841696"/>
    <lineage>
        <taxon>Bacteria</taxon>
        <taxon>Pseudomonadati</taxon>
        <taxon>Thermodesulfobacteriota</taxon>
        <taxon>Desulfobacteria</taxon>
        <taxon>Desulfobacterales</taxon>
        <taxon>Desulfobacterales incertae sedis</taxon>
        <taxon>Candidatus Desulfatibia</taxon>
    </lineage>
</organism>
<dbReference type="GO" id="GO:0016887">
    <property type="term" value="F:ATP hydrolysis activity"/>
    <property type="evidence" value="ECO:0007669"/>
    <property type="project" value="InterPro"/>
</dbReference>
<dbReference type="InterPro" id="IPR019489">
    <property type="entry name" value="Clp_ATPase_C"/>
</dbReference>
<evidence type="ECO:0000313" key="9">
    <source>
        <dbReference type="EMBL" id="MBC8432135.1"/>
    </source>
</evidence>
<feature type="binding site" evidence="6">
    <location>
        <position position="336"/>
    </location>
    <ligand>
        <name>ATP</name>
        <dbReference type="ChEBI" id="CHEBI:30616"/>
    </ligand>
</feature>
<comment type="subunit">
    <text evidence="6">A double ring-shaped homohexamer of HslV is capped on each side by a ring-shaped HslU homohexamer. The assembly of the HslU/HslV complex is dependent on binding of ATP.</text>
</comment>
<dbReference type="GO" id="GO:0009376">
    <property type="term" value="C:HslUV protease complex"/>
    <property type="evidence" value="ECO:0007669"/>
    <property type="project" value="UniProtKB-UniRule"/>
</dbReference>
<feature type="domain" description="AAA+ ATPase" evidence="7">
    <location>
        <begin position="49"/>
        <end position="347"/>
    </location>
</feature>
<dbReference type="InterPro" id="IPR050052">
    <property type="entry name" value="ATP-dep_Clp_protease_ClpX"/>
</dbReference>
<feature type="binding site" evidence="6">
    <location>
        <position position="271"/>
    </location>
    <ligand>
        <name>ATP</name>
        <dbReference type="ChEBI" id="CHEBI:30616"/>
    </ligand>
</feature>
<evidence type="ECO:0000256" key="3">
    <source>
        <dbReference type="ARBA" id="ARBA00022741"/>
    </source>
</evidence>
<dbReference type="InterPro" id="IPR004491">
    <property type="entry name" value="HslU"/>
</dbReference>
<dbReference type="PANTHER" id="PTHR48102">
    <property type="entry name" value="ATP-DEPENDENT CLP PROTEASE ATP-BINDING SUBUNIT CLPX-LIKE, MITOCHONDRIAL-RELATED"/>
    <property type="match status" value="1"/>
</dbReference>
<name>A0A8J6P4B8_9BACT</name>
<keyword evidence="2 6" id="KW-0963">Cytoplasm</keyword>
<keyword evidence="4 6" id="KW-0067">ATP-binding</keyword>
<dbReference type="NCBIfam" id="NF003544">
    <property type="entry name" value="PRK05201.1"/>
    <property type="match status" value="1"/>
</dbReference>
<keyword evidence="9" id="KW-0378">Hydrolase</keyword>
<dbReference type="EMBL" id="JACNIG010000208">
    <property type="protein sequence ID" value="MBC8432135.1"/>
    <property type="molecule type" value="Genomic_DNA"/>
</dbReference>